<name>A0A9D5C473_9LILI</name>
<evidence type="ECO:0000256" key="1">
    <source>
        <dbReference type="SAM" id="MobiDB-lite"/>
    </source>
</evidence>
<evidence type="ECO:0000313" key="2">
    <source>
        <dbReference type="EMBL" id="KAJ0966008.1"/>
    </source>
</evidence>
<proteinExistence type="predicted"/>
<feature type="compositionally biased region" description="Basic residues" evidence="1">
    <location>
        <begin position="106"/>
        <end position="123"/>
    </location>
</feature>
<sequence>MAARVSLSPGSPPQLLPPRLLPSGGLANGGLLLLYPQAILASSSWVEDPLSPSKWIEEHVSSVLIFSCIVHTEKVFISTYIEGIQNVIFLSNIGQESFKAESRGTWKQRRNGRRSGKQGMHSR</sequence>
<dbReference type="EMBL" id="JAGGNH010000008">
    <property type="protein sequence ID" value="KAJ0966008.1"/>
    <property type="molecule type" value="Genomic_DNA"/>
</dbReference>
<keyword evidence="3" id="KW-1185">Reference proteome</keyword>
<evidence type="ECO:0000313" key="3">
    <source>
        <dbReference type="Proteomes" id="UP001085076"/>
    </source>
</evidence>
<reference evidence="2" key="1">
    <citation type="submission" date="2021-03" db="EMBL/GenBank/DDBJ databases">
        <authorList>
            <person name="Li Z."/>
            <person name="Yang C."/>
        </authorList>
    </citation>
    <scope>NUCLEOTIDE SEQUENCE</scope>
    <source>
        <strain evidence="2">Dzin_1.0</strain>
        <tissue evidence="2">Leaf</tissue>
    </source>
</reference>
<dbReference type="Proteomes" id="UP001085076">
    <property type="component" value="Miscellaneous, Linkage group lg08"/>
</dbReference>
<gene>
    <name evidence="2" type="ORF">J5N97_027146</name>
</gene>
<protein>
    <submittedName>
        <fullName evidence="2">Uncharacterized protein</fullName>
    </submittedName>
</protein>
<feature type="region of interest" description="Disordered" evidence="1">
    <location>
        <begin position="101"/>
        <end position="123"/>
    </location>
</feature>
<dbReference type="AlphaFoldDB" id="A0A9D5C473"/>
<organism evidence="2 3">
    <name type="scientific">Dioscorea zingiberensis</name>
    <dbReference type="NCBI Taxonomy" id="325984"/>
    <lineage>
        <taxon>Eukaryota</taxon>
        <taxon>Viridiplantae</taxon>
        <taxon>Streptophyta</taxon>
        <taxon>Embryophyta</taxon>
        <taxon>Tracheophyta</taxon>
        <taxon>Spermatophyta</taxon>
        <taxon>Magnoliopsida</taxon>
        <taxon>Liliopsida</taxon>
        <taxon>Dioscoreales</taxon>
        <taxon>Dioscoreaceae</taxon>
        <taxon>Dioscorea</taxon>
    </lineage>
</organism>
<reference evidence="2" key="2">
    <citation type="journal article" date="2022" name="Hortic Res">
        <title>The genome of Dioscorea zingiberensis sheds light on the biosynthesis, origin and evolution of the medicinally important diosgenin saponins.</title>
        <authorList>
            <person name="Li Y."/>
            <person name="Tan C."/>
            <person name="Li Z."/>
            <person name="Guo J."/>
            <person name="Li S."/>
            <person name="Chen X."/>
            <person name="Wang C."/>
            <person name="Dai X."/>
            <person name="Yang H."/>
            <person name="Song W."/>
            <person name="Hou L."/>
            <person name="Xu J."/>
            <person name="Tong Z."/>
            <person name="Xu A."/>
            <person name="Yuan X."/>
            <person name="Wang W."/>
            <person name="Yang Q."/>
            <person name="Chen L."/>
            <person name="Sun Z."/>
            <person name="Wang K."/>
            <person name="Pan B."/>
            <person name="Chen J."/>
            <person name="Bao Y."/>
            <person name="Liu F."/>
            <person name="Qi X."/>
            <person name="Gang D.R."/>
            <person name="Wen J."/>
            <person name="Li J."/>
        </authorList>
    </citation>
    <scope>NUCLEOTIDE SEQUENCE</scope>
    <source>
        <strain evidence="2">Dzin_1.0</strain>
    </source>
</reference>
<accession>A0A9D5C473</accession>
<comment type="caution">
    <text evidence="2">The sequence shown here is derived from an EMBL/GenBank/DDBJ whole genome shotgun (WGS) entry which is preliminary data.</text>
</comment>